<sequence length="126" mass="14059">MADRKCHMSSMLRTAYSGPADFNITTPCLRTTHFKSQKHPLNKTSSLHCSISILNPHAQNPNLFYLLYPVFSPPLFQLSCSLGSSITITTNHPATQQLPAPPVPFFPQTSNFSFLIRHLRPGKPIP</sequence>
<evidence type="ECO:0000313" key="2">
    <source>
        <dbReference type="Proteomes" id="UP000193144"/>
    </source>
</evidence>
<proteinExistence type="predicted"/>
<dbReference type="Proteomes" id="UP000193144">
    <property type="component" value="Unassembled WGS sequence"/>
</dbReference>
<comment type="caution">
    <text evidence="1">The sequence shown here is derived from an EMBL/GenBank/DDBJ whole genome shotgun (WGS) entry which is preliminary data.</text>
</comment>
<organism evidence="1 2">
    <name type="scientific">Clohesyomyces aquaticus</name>
    <dbReference type="NCBI Taxonomy" id="1231657"/>
    <lineage>
        <taxon>Eukaryota</taxon>
        <taxon>Fungi</taxon>
        <taxon>Dikarya</taxon>
        <taxon>Ascomycota</taxon>
        <taxon>Pezizomycotina</taxon>
        <taxon>Dothideomycetes</taxon>
        <taxon>Pleosporomycetidae</taxon>
        <taxon>Pleosporales</taxon>
        <taxon>Lindgomycetaceae</taxon>
        <taxon>Clohesyomyces</taxon>
    </lineage>
</organism>
<gene>
    <name evidence="1" type="ORF">BCR34DRAFT_563861</name>
</gene>
<dbReference type="EMBL" id="MCFA01000052">
    <property type="protein sequence ID" value="ORY12288.1"/>
    <property type="molecule type" value="Genomic_DNA"/>
</dbReference>
<protein>
    <submittedName>
        <fullName evidence="1">Uncharacterized protein</fullName>
    </submittedName>
</protein>
<evidence type="ECO:0000313" key="1">
    <source>
        <dbReference type="EMBL" id="ORY12288.1"/>
    </source>
</evidence>
<reference evidence="1 2" key="1">
    <citation type="submission" date="2016-07" db="EMBL/GenBank/DDBJ databases">
        <title>Pervasive Adenine N6-methylation of Active Genes in Fungi.</title>
        <authorList>
            <consortium name="DOE Joint Genome Institute"/>
            <person name="Mondo S.J."/>
            <person name="Dannebaum R.O."/>
            <person name="Kuo R.C."/>
            <person name="Labutti K."/>
            <person name="Haridas S."/>
            <person name="Kuo A."/>
            <person name="Salamov A."/>
            <person name="Ahrendt S.R."/>
            <person name="Lipzen A."/>
            <person name="Sullivan W."/>
            <person name="Andreopoulos W.B."/>
            <person name="Clum A."/>
            <person name="Lindquist E."/>
            <person name="Daum C."/>
            <person name="Ramamoorthy G.K."/>
            <person name="Gryganskyi A."/>
            <person name="Culley D."/>
            <person name="Magnuson J.K."/>
            <person name="James T.Y."/>
            <person name="O'Malley M.A."/>
            <person name="Stajich J.E."/>
            <person name="Spatafora J.W."/>
            <person name="Visel A."/>
            <person name="Grigoriev I.V."/>
        </authorList>
    </citation>
    <scope>NUCLEOTIDE SEQUENCE [LARGE SCALE GENOMIC DNA]</scope>
    <source>
        <strain evidence="1 2">CBS 115471</strain>
    </source>
</reference>
<dbReference type="AlphaFoldDB" id="A0A1Y1ZPX4"/>
<accession>A0A1Y1ZPX4</accession>
<keyword evidence="2" id="KW-1185">Reference proteome</keyword>
<name>A0A1Y1ZPX4_9PLEO</name>